<evidence type="ECO:0008006" key="2">
    <source>
        <dbReference type="Google" id="ProtNLM"/>
    </source>
</evidence>
<proteinExistence type="predicted"/>
<reference evidence="1" key="1">
    <citation type="journal article" date="2020" name="mSystems">
        <title>Genome- and Community-Level Interaction Insights into Carbon Utilization and Element Cycling Functions of Hydrothermarchaeota in Hydrothermal Sediment.</title>
        <authorList>
            <person name="Zhou Z."/>
            <person name="Liu Y."/>
            <person name="Xu W."/>
            <person name="Pan J."/>
            <person name="Luo Z.H."/>
            <person name="Li M."/>
        </authorList>
    </citation>
    <scope>NUCLEOTIDE SEQUENCE [LARGE SCALE GENOMIC DNA]</scope>
    <source>
        <strain evidence="1">SpSt-902</strain>
    </source>
</reference>
<dbReference type="Gene3D" id="2.30.30.240">
    <property type="entry name" value="PRC-barrel domain"/>
    <property type="match status" value="1"/>
</dbReference>
<name>A0A7C3QW22_9BACT</name>
<organism evidence="1">
    <name type="scientific">Leptospirillum ferriphilum</name>
    <dbReference type="NCBI Taxonomy" id="178606"/>
    <lineage>
        <taxon>Bacteria</taxon>
        <taxon>Pseudomonadati</taxon>
        <taxon>Nitrospirota</taxon>
        <taxon>Nitrospiria</taxon>
        <taxon>Nitrospirales</taxon>
        <taxon>Nitrospiraceae</taxon>
        <taxon>Leptospirillum</taxon>
    </lineage>
</organism>
<comment type="caution">
    <text evidence="1">The sequence shown here is derived from an EMBL/GenBank/DDBJ whole genome shotgun (WGS) entry which is preliminary data.</text>
</comment>
<gene>
    <name evidence="1" type="ORF">ENX03_08895</name>
</gene>
<sequence>MVEELLGMDVLDVSSGMRIGQIVSYYERPGQDLIGIDFRGEEILCPLVDPLVPIVDRIRREVFVQWSILEPSS</sequence>
<dbReference type="SUPFAM" id="SSF50346">
    <property type="entry name" value="PRC-barrel domain"/>
    <property type="match status" value="1"/>
</dbReference>
<protein>
    <recommendedName>
        <fullName evidence="2">PRC-barrel domain-containing protein</fullName>
    </recommendedName>
</protein>
<dbReference type="AlphaFoldDB" id="A0A7C3QW22"/>
<evidence type="ECO:0000313" key="1">
    <source>
        <dbReference type="EMBL" id="HFT94029.1"/>
    </source>
</evidence>
<dbReference type="InterPro" id="IPR011033">
    <property type="entry name" value="PRC_barrel-like_sf"/>
</dbReference>
<accession>A0A7C3QW22</accession>
<dbReference type="EMBL" id="DTMM01000186">
    <property type="protein sequence ID" value="HFT94029.1"/>
    <property type="molecule type" value="Genomic_DNA"/>
</dbReference>